<evidence type="ECO:0000313" key="2">
    <source>
        <dbReference type="EMBL" id="EEG90027.1"/>
    </source>
</evidence>
<accession>C0B9S5</accession>
<reference evidence="2 3" key="2">
    <citation type="submission" date="2009-03" db="EMBL/GenBank/DDBJ databases">
        <title>Draft genome sequence of Coprococcus comes (ATCC 27758).</title>
        <authorList>
            <person name="Sudarsanam P."/>
            <person name="Ley R."/>
            <person name="Guruge J."/>
            <person name="Turnbaugh P.J."/>
            <person name="Mahowald M."/>
            <person name="Liep D."/>
            <person name="Gordon J."/>
        </authorList>
    </citation>
    <scope>NUCLEOTIDE SEQUENCE [LARGE SCALE GENOMIC DNA]</scope>
    <source>
        <strain evidence="2 3">ATCC 27758</strain>
    </source>
</reference>
<proteinExistence type="predicted"/>
<keyword evidence="1" id="KW-0812">Transmembrane</keyword>
<keyword evidence="1" id="KW-1133">Transmembrane helix</keyword>
<keyword evidence="1" id="KW-0472">Membrane</keyword>
<dbReference type="Proteomes" id="UP000003793">
    <property type="component" value="Unassembled WGS sequence"/>
</dbReference>
<gene>
    <name evidence="2" type="ORF">COPCOM_01902</name>
</gene>
<dbReference type="HOGENOM" id="CLU_2750858_0_0_9"/>
<protein>
    <submittedName>
        <fullName evidence="2">Uncharacterized protein</fullName>
    </submittedName>
</protein>
<dbReference type="AlphaFoldDB" id="C0B9S5"/>
<feature type="transmembrane region" description="Helical" evidence="1">
    <location>
        <begin position="23"/>
        <end position="42"/>
    </location>
</feature>
<organism evidence="2 3">
    <name type="scientific">Coprococcus comes ATCC 27758</name>
    <dbReference type="NCBI Taxonomy" id="470146"/>
    <lineage>
        <taxon>Bacteria</taxon>
        <taxon>Bacillati</taxon>
        <taxon>Bacillota</taxon>
        <taxon>Clostridia</taxon>
        <taxon>Lachnospirales</taxon>
        <taxon>Lachnospiraceae</taxon>
        <taxon>Coprococcus</taxon>
    </lineage>
</organism>
<sequence>MIPVHPDQQKDRQMQSGEPGWTYQYLLQISALLTAFLISLPLPQEQSILHFHPETDDFFNLKAIKKASSS</sequence>
<evidence type="ECO:0000256" key="1">
    <source>
        <dbReference type="SAM" id="Phobius"/>
    </source>
</evidence>
<name>C0B9S5_9FIRM</name>
<evidence type="ECO:0000313" key="3">
    <source>
        <dbReference type="Proteomes" id="UP000003793"/>
    </source>
</evidence>
<comment type="caution">
    <text evidence="2">The sequence shown here is derived from an EMBL/GenBank/DDBJ whole genome shotgun (WGS) entry which is preliminary data.</text>
</comment>
<reference evidence="2 3" key="1">
    <citation type="submission" date="2009-02" db="EMBL/GenBank/DDBJ databases">
        <authorList>
            <person name="Fulton L."/>
            <person name="Clifton S."/>
            <person name="Fulton B."/>
            <person name="Xu J."/>
            <person name="Minx P."/>
            <person name="Pepin K.H."/>
            <person name="Johnson M."/>
            <person name="Bhonagiri V."/>
            <person name="Nash W.E."/>
            <person name="Mardis E.R."/>
            <person name="Wilson R.K."/>
        </authorList>
    </citation>
    <scope>NUCLEOTIDE SEQUENCE [LARGE SCALE GENOMIC DNA]</scope>
    <source>
        <strain evidence="2 3">ATCC 27758</strain>
    </source>
</reference>
<dbReference type="EMBL" id="ABVR01000040">
    <property type="protein sequence ID" value="EEG90027.1"/>
    <property type="molecule type" value="Genomic_DNA"/>
</dbReference>